<organism evidence="1 2">
    <name type="scientific">Piscinibacter gummiphilus</name>
    <dbReference type="NCBI Taxonomy" id="946333"/>
    <lineage>
        <taxon>Bacteria</taxon>
        <taxon>Pseudomonadati</taxon>
        <taxon>Pseudomonadota</taxon>
        <taxon>Betaproteobacteria</taxon>
        <taxon>Burkholderiales</taxon>
        <taxon>Sphaerotilaceae</taxon>
        <taxon>Piscinibacter</taxon>
    </lineage>
</organism>
<dbReference type="AlphaFoldDB" id="A0A1W6LC59"/>
<proteinExistence type="predicted"/>
<dbReference type="InterPro" id="IPR004360">
    <property type="entry name" value="Glyas_Fos-R_dOase_dom"/>
</dbReference>
<dbReference type="EMBL" id="CP015118">
    <property type="protein sequence ID" value="ARN21839.1"/>
    <property type="molecule type" value="Genomic_DNA"/>
</dbReference>
<dbReference type="OrthoDB" id="674527at2"/>
<name>A0A1W6LC59_9BURK</name>
<accession>A0A1W6LC59</accession>
<dbReference type="STRING" id="946333.A4W93_19125"/>
<gene>
    <name evidence="1" type="ORF">A4W93_19125</name>
</gene>
<dbReference type="Pfam" id="PF00903">
    <property type="entry name" value="Glyoxalase"/>
    <property type="match status" value="1"/>
</dbReference>
<reference evidence="1 2" key="1">
    <citation type="submission" date="2016-04" db="EMBL/GenBank/DDBJ databases">
        <title>Complete genome sequence of natural rubber-degrading, novel Gram-negative bacterium, Rhizobacter gummiphilus strain NS21.</title>
        <authorList>
            <person name="Tabata M."/>
            <person name="Kasai D."/>
            <person name="Fukuda M."/>
        </authorList>
    </citation>
    <scope>NUCLEOTIDE SEQUENCE [LARGE SCALE GENOMIC DNA]</scope>
    <source>
        <strain evidence="1 2">NS21</strain>
    </source>
</reference>
<dbReference type="KEGG" id="rgu:A4W93_19125"/>
<protein>
    <submittedName>
        <fullName evidence="1">Glyoxalase</fullName>
    </submittedName>
</protein>
<dbReference type="SUPFAM" id="SSF54593">
    <property type="entry name" value="Glyoxalase/Bleomycin resistance protein/Dihydroxybiphenyl dioxygenase"/>
    <property type="match status" value="1"/>
</dbReference>
<dbReference type="PROSITE" id="PS51819">
    <property type="entry name" value="VOC"/>
    <property type="match status" value="1"/>
</dbReference>
<sequence length="122" mass="13964">MNLQTLEMKAYVPARDLTQSSDFYSALGFEVDRMSDAMAFVRFGSTAFLLQEFFVEQHAHNFMMHLIVENVDDWYANVMASGVVERFGVRVDPPQDQPWGLRDFPLVDPTGVLWRVAQEISA</sequence>
<evidence type="ECO:0000313" key="1">
    <source>
        <dbReference type="EMBL" id="ARN21839.1"/>
    </source>
</evidence>
<dbReference type="Gene3D" id="3.10.180.10">
    <property type="entry name" value="2,3-Dihydroxybiphenyl 1,2-Dioxygenase, domain 1"/>
    <property type="match status" value="1"/>
</dbReference>
<dbReference type="InterPro" id="IPR037523">
    <property type="entry name" value="VOC_core"/>
</dbReference>
<dbReference type="RefSeq" id="WP_085752134.1">
    <property type="nucleotide sequence ID" value="NZ_BSPR01000006.1"/>
</dbReference>
<dbReference type="InterPro" id="IPR029068">
    <property type="entry name" value="Glyas_Bleomycin-R_OHBP_Dase"/>
</dbReference>
<evidence type="ECO:0000313" key="2">
    <source>
        <dbReference type="Proteomes" id="UP000193427"/>
    </source>
</evidence>
<dbReference type="Proteomes" id="UP000193427">
    <property type="component" value="Chromosome"/>
</dbReference>
<keyword evidence="2" id="KW-1185">Reference proteome</keyword>